<evidence type="ECO:0000256" key="1">
    <source>
        <dbReference type="SAM" id="SignalP"/>
    </source>
</evidence>
<evidence type="ECO:0000313" key="3">
    <source>
        <dbReference type="Proteomes" id="UP001259492"/>
    </source>
</evidence>
<dbReference type="EMBL" id="JAVRIA010000011">
    <property type="protein sequence ID" value="MDT0559617.1"/>
    <property type="molecule type" value="Genomic_DNA"/>
</dbReference>
<accession>A0ABU2YNI3</accession>
<feature type="signal peptide" evidence="1">
    <location>
        <begin position="1"/>
        <end position="22"/>
    </location>
</feature>
<name>A0ABU2YNI3_9FLAO</name>
<feature type="chain" id="PRO_5047061248" evidence="1">
    <location>
        <begin position="23"/>
        <end position="155"/>
    </location>
</feature>
<dbReference type="PROSITE" id="PS51257">
    <property type="entry name" value="PROKAR_LIPOPROTEIN"/>
    <property type="match status" value="1"/>
</dbReference>
<evidence type="ECO:0000313" key="2">
    <source>
        <dbReference type="EMBL" id="MDT0559617.1"/>
    </source>
</evidence>
<protein>
    <submittedName>
        <fullName evidence="2">Uncharacterized protein</fullName>
    </submittedName>
</protein>
<sequence>MMKKSLITVCILLFSCSTFIYAQTQKKAAHSKHVVYADNIDAPLTVKELQQIKEVYGTETEKLILNNPQRLKDLKNILRHRVEILELPGKKLSSFRNLSSVPLNRNFNLSLQRDLSFNKTTFNPLKYQFAFFSKESTTVRVDNTQYLIVIKSQFE</sequence>
<reference evidence="2 3" key="1">
    <citation type="submission" date="2023-09" db="EMBL/GenBank/DDBJ databases">
        <authorList>
            <person name="Rey-Velasco X."/>
        </authorList>
    </citation>
    <scope>NUCLEOTIDE SEQUENCE [LARGE SCALE GENOMIC DNA]</scope>
    <source>
        <strain evidence="2 3">W332</strain>
    </source>
</reference>
<organism evidence="2 3">
    <name type="scientific">Microcosmobacter mediterraneus</name>
    <dbReference type="NCBI Taxonomy" id="3075607"/>
    <lineage>
        <taxon>Bacteria</taxon>
        <taxon>Pseudomonadati</taxon>
        <taxon>Bacteroidota</taxon>
        <taxon>Flavobacteriia</taxon>
        <taxon>Flavobacteriales</taxon>
        <taxon>Flavobacteriaceae</taxon>
        <taxon>Microcosmobacter</taxon>
    </lineage>
</organism>
<comment type="caution">
    <text evidence="2">The sequence shown here is derived from an EMBL/GenBank/DDBJ whole genome shotgun (WGS) entry which is preliminary data.</text>
</comment>
<proteinExistence type="predicted"/>
<keyword evidence="3" id="KW-1185">Reference proteome</keyword>
<dbReference type="Proteomes" id="UP001259492">
    <property type="component" value="Unassembled WGS sequence"/>
</dbReference>
<keyword evidence="1" id="KW-0732">Signal</keyword>
<gene>
    <name evidence="2" type="ORF">RM697_13235</name>
</gene>
<dbReference type="RefSeq" id="WP_311428381.1">
    <property type="nucleotide sequence ID" value="NZ_JAVRIA010000011.1"/>
</dbReference>